<gene>
    <name evidence="1" type="ORF">GCM10010515_56410</name>
</gene>
<dbReference type="Proteomes" id="UP000645555">
    <property type="component" value="Unassembled WGS sequence"/>
</dbReference>
<dbReference type="AlphaFoldDB" id="A0A918NMQ1"/>
<accession>A0A918NMQ1</accession>
<sequence length="72" mass="7883">MSQLRRLSGPECEAKRTEDVVREILVVGGGYAGFHTAGSAAWGLEELRRGRARGAVPAWFAAAPAQWSEERR</sequence>
<evidence type="ECO:0008006" key="3">
    <source>
        <dbReference type="Google" id="ProtNLM"/>
    </source>
</evidence>
<proteinExistence type="predicted"/>
<name>A0A918NMQ1_9ACTN</name>
<comment type="caution">
    <text evidence="1">The sequence shown here is derived from an EMBL/GenBank/DDBJ whole genome shotgun (WGS) entry which is preliminary data.</text>
</comment>
<reference evidence="1" key="2">
    <citation type="submission" date="2020-09" db="EMBL/GenBank/DDBJ databases">
        <authorList>
            <person name="Sun Q."/>
            <person name="Ohkuma M."/>
        </authorList>
    </citation>
    <scope>NUCLEOTIDE SEQUENCE</scope>
    <source>
        <strain evidence="1">JCM 4956</strain>
    </source>
</reference>
<organism evidence="1 2">
    <name type="scientific">Streptomyces fructofermentans</name>
    <dbReference type="NCBI Taxonomy" id="152141"/>
    <lineage>
        <taxon>Bacteria</taxon>
        <taxon>Bacillati</taxon>
        <taxon>Actinomycetota</taxon>
        <taxon>Actinomycetes</taxon>
        <taxon>Kitasatosporales</taxon>
        <taxon>Streptomycetaceae</taxon>
        <taxon>Streptomyces</taxon>
    </lineage>
</organism>
<evidence type="ECO:0000313" key="2">
    <source>
        <dbReference type="Proteomes" id="UP000645555"/>
    </source>
</evidence>
<keyword evidence="2" id="KW-1185">Reference proteome</keyword>
<dbReference type="EMBL" id="BMWD01000023">
    <property type="protein sequence ID" value="GGX81502.1"/>
    <property type="molecule type" value="Genomic_DNA"/>
</dbReference>
<protein>
    <recommendedName>
        <fullName evidence="3">NADH dehydrogenase</fullName>
    </recommendedName>
</protein>
<reference evidence="1" key="1">
    <citation type="journal article" date="2014" name="Int. J. Syst. Evol. Microbiol.">
        <title>Complete genome sequence of Corynebacterium casei LMG S-19264T (=DSM 44701T), isolated from a smear-ripened cheese.</title>
        <authorList>
            <consortium name="US DOE Joint Genome Institute (JGI-PGF)"/>
            <person name="Walter F."/>
            <person name="Albersmeier A."/>
            <person name="Kalinowski J."/>
            <person name="Ruckert C."/>
        </authorList>
    </citation>
    <scope>NUCLEOTIDE SEQUENCE</scope>
    <source>
        <strain evidence="1">JCM 4956</strain>
    </source>
</reference>
<evidence type="ECO:0000313" key="1">
    <source>
        <dbReference type="EMBL" id="GGX81502.1"/>
    </source>
</evidence>